<proteinExistence type="inferred from homology"/>
<dbReference type="Gene3D" id="2.170.130.10">
    <property type="entry name" value="TonB-dependent receptor, plug domain"/>
    <property type="match status" value="1"/>
</dbReference>
<evidence type="ECO:0000313" key="8">
    <source>
        <dbReference type="Proteomes" id="UP001156870"/>
    </source>
</evidence>
<keyword evidence="4" id="KW-0798">TonB box</keyword>
<evidence type="ECO:0000256" key="3">
    <source>
        <dbReference type="ARBA" id="ARBA00023237"/>
    </source>
</evidence>
<dbReference type="InterPro" id="IPR036942">
    <property type="entry name" value="Beta-barrel_TonB_sf"/>
</dbReference>
<evidence type="ECO:0000256" key="1">
    <source>
        <dbReference type="ARBA" id="ARBA00004442"/>
    </source>
</evidence>
<comment type="subcellular location">
    <subcellularLocation>
        <location evidence="1 4">Cell outer membrane</location>
    </subcellularLocation>
</comment>
<dbReference type="InterPro" id="IPR012910">
    <property type="entry name" value="Plug_dom"/>
</dbReference>
<dbReference type="NCBIfam" id="TIGR01782">
    <property type="entry name" value="TonB-Xanth-Caul"/>
    <property type="match status" value="1"/>
</dbReference>
<accession>A0AA37T4V6</accession>
<comment type="similarity">
    <text evidence="4">Belongs to the TonB-dependent receptor family.</text>
</comment>
<keyword evidence="8" id="KW-1185">Reference proteome</keyword>
<keyword evidence="7" id="KW-0675">Receptor</keyword>
<gene>
    <name evidence="7" type="primary">malA</name>
    <name evidence="7" type="ORF">GCM10007877_09870</name>
</gene>
<dbReference type="Pfam" id="PF00593">
    <property type="entry name" value="TonB_dep_Rec_b-barrel"/>
    <property type="match status" value="1"/>
</dbReference>
<comment type="caution">
    <text evidence="7">The sequence shown here is derived from an EMBL/GenBank/DDBJ whole genome shotgun (WGS) entry which is preliminary data.</text>
</comment>
<reference evidence="7 8" key="1">
    <citation type="journal article" date="2014" name="Int. J. Syst. Evol. Microbiol.">
        <title>Complete genome sequence of Corynebacterium casei LMG S-19264T (=DSM 44701T), isolated from a smear-ripened cheese.</title>
        <authorList>
            <consortium name="US DOE Joint Genome Institute (JGI-PGF)"/>
            <person name="Walter F."/>
            <person name="Albersmeier A."/>
            <person name="Kalinowski J."/>
            <person name="Ruckert C."/>
        </authorList>
    </citation>
    <scope>NUCLEOTIDE SEQUENCE [LARGE SCALE GENOMIC DNA]</scope>
    <source>
        <strain evidence="7 8">NBRC 110095</strain>
    </source>
</reference>
<dbReference type="Proteomes" id="UP001156870">
    <property type="component" value="Unassembled WGS sequence"/>
</dbReference>
<dbReference type="PANTHER" id="PTHR40980">
    <property type="entry name" value="PLUG DOMAIN-CONTAINING PROTEIN"/>
    <property type="match status" value="1"/>
</dbReference>
<dbReference type="PANTHER" id="PTHR40980:SF3">
    <property type="entry name" value="TONB-DEPENDENT RECEPTOR-LIKE BETA-BARREL DOMAIN-CONTAINING PROTEIN"/>
    <property type="match status" value="1"/>
</dbReference>
<keyword evidence="3" id="KW-0998">Cell outer membrane</keyword>
<name>A0AA37T4V6_9GAMM</name>
<evidence type="ECO:0000256" key="4">
    <source>
        <dbReference type="RuleBase" id="RU003357"/>
    </source>
</evidence>
<dbReference type="InterPro" id="IPR010104">
    <property type="entry name" value="TonB_rcpt_bac"/>
</dbReference>
<keyword evidence="2 4" id="KW-0472">Membrane</keyword>
<dbReference type="Gene3D" id="2.40.170.20">
    <property type="entry name" value="TonB-dependent receptor, beta-barrel domain"/>
    <property type="match status" value="1"/>
</dbReference>
<sequence length="915" mass="100679">MKKTCSMHFHRSRLAISISSVLGTFALGTLSLQAPLTLAQSQQSSELMEEVVVSGIRRSLKNSMDMKMNSSSIIEAVSAEDIGKLPDSSIAESIARLPGLAAQRLDGRASSISIRGLGENFSATTLNGREQVSIGDNRGVEFDVYPSEIMSGVVVQKSPDATVTTQGIAGVIDLQTVRPIDHGEQTIQMNVTVEQNDIGNLNPDGDDQGHRATFSYIDQFADGKVGVAFAAATMESPNNEERWEAWGYPTTDDGDFVLGGAKPFVRSSMLNRDTYMGVFQYEPNDRLNITADALRIDFLDEKTLRGIEIPAAWGSGVTPQNIENGFVTSGVINDAKLQVRNDFEQREADLQAYGLNIEYFLTDNIALDIDYSNSSVERKVWSLESYSSTGRGSDNGPYDTLTYTQNSQNSVQFTPSIDYSDTSVVQLGGGLNWGNGVTVNPDAQDGFINIPEIEDELDTLKLALTKSFDDGLINSIEGGIYYSDRTKSKEDTGIFLTLNEYPDTRSIPDAYLEGTVSLDFIGMGNMVAYDSFQFWQDGNYIETEEDLTVGSRSTNDWSVTEEITMAFAKADFSTDFGNIPLNGNIGLQIVHSDQSSTGKAVTIQNDLVDIIDARDGISYTDYLPSVNLSFELSENRMLRVAASRTMSRSRMDRMNAGFSYGFDNSLNVPGGAPFTAEGGNPRLEPNRANQYDLSYEWYYHDEGYVSAALFYKDLRSWQITEEVPFDMAELINANLLPPSIVSTQGLANLWVNSDGGDIQGLELTASVPGSFIADSLEGFGAIASATFIDSSVETSSGEEIQVPGLSENIFNLTLYYERNGFQVRTSMRKRDDFTGERFANSFQRETIIVQGAEIWDAQLSYDFEEANIESLSGLILTLQAQNLTDEPYTTVDTDGFIRDHQVFGRNFLIGASYRF</sequence>
<organism evidence="7 8">
    <name type="scientific">Marinibactrum halimedae</name>
    <dbReference type="NCBI Taxonomy" id="1444977"/>
    <lineage>
        <taxon>Bacteria</taxon>
        <taxon>Pseudomonadati</taxon>
        <taxon>Pseudomonadota</taxon>
        <taxon>Gammaproteobacteria</taxon>
        <taxon>Cellvibrionales</taxon>
        <taxon>Cellvibrionaceae</taxon>
        <taxon>Marinibactrum</taxon>
    </lineage>
</organism>
<dbReference type="CDD" id="cd01347">
    <property type="entry name" value="ligand_gated_channel"/>
    <property type="match status" value="1"/>
</dbReference>
<dbReference type="RefSeq" id="WP_232594464.1">
    <property type="nucleotide sequence ID" value="NZ_BSPD01000027.1"/>
</dbReference>
<dbReference type="AlphaFoldDB" id="A0AA37T4V6"/>
<evidence type="ECO:0000259" key="6">
    <source>
        <dbReference type="Pfam" id="PF07715"/>
    </source>
</evidence>
<evidence type="ECO:0000259" key="5">
    <source>
        <dbReference type="Pfam" id="PF00593"/>
    </source>
</evidence>
<dbReference type="SUPFAM" id="SSF56935">
    <property type="entry name" value="Porins"/>
    <property type="match status" value="1"/>
</dbReference>
<dbReference type="Pfam" id="PF07715">
    <property type="entry name" value="Plug"/>
    <property type="match status" value="1"/>
</dbReference>
<evidence type="ECO:0000313" key="7">
    <source>
        <dbReference type="EMBL" id="GLS25273.1"/>
    </source>
</evidence>
<dbReference type="InterPro" id="IPR000531">
    <property type="entry name" value="Beta-barrel_TonB"/>
</dbReference>
<feature type="domain" description="TonB-dependent receptor plug" evidence="6">
    <location>
        <begin position="68"/>
        <end position="170"/>
    </location>
</feature>
<feature type="domain" description="TonB-dependent receptor-like beta-barrel" evidence="5">
    <location>
        <begin position="394"/>
        <end position="883"/>
    </location>
</feature>
<dbReference type="EMBL" id="BSPD01000027">
    <property type="protein sequence ID" value="GLS25273.1"/>
    <property type="molecule type" value="Genomic_DNA"/>
</dbReference>
<dbReference type="InterPro" id="IPR037066">
    <property type="entry name" value="Plug_dom_sf"/>
</dbReference>
<protein>
    <submittedName>
        <fullName evidence="7">TonB-dependent receptor</fullName>
    </submittedName>
</protein>
<dbReference type="GO" id="GO:0009279">
    <property type="term" value="C:cell outer membrane"/>
    <property type="evidence" value="ECO:0007669"/>
    <property type="project" value="UniProtKB-SubCell"/>
</dbReference>
<evidence type="ECO:0000256" key="2">
    <source>
        <dbReference type="ARBA" id="ARBA00023136"/>
    </source>
</evidence>